<keyword evidence="5 8" id="KW-1133">Transmembrane helix</keyword>
<comment type="subcellular location">
    <subcellularLocation>
        <location evidence="1">Membrane</location>
        <topology evidence="1">Multi-pass membrane protein</topology>
    </subcellularLocation>
</comment>
<name>A0A2V1HKN4_9MICO</name>
<dbReference type="Pfam" id="PF01545">
    <property type="entry name" value="Cation_efflux"/>
    <property type="match status" value="1"/>
</dbReference>
<dbReference type="SUPFAM" id="SSF160240">
    <property type="entry name" value="Cation efflux protein cytoplasmic domain-like"/>
    <property type="match status" value="1"/>
</dbReference>
<feature type="transmembrane region" description="Helical" evidence="8">
    <location>
        <begin position="160"/>
        <end position="178"/>
    </location>
</feature>
<dbReference type="Gene3D" id="1.20.1510.10">
    <property type="entry name" value="Cation efflux protein transmembrane domain"/>
    <property type="match status" value="1"/>
</dbReference>
<dbReference type="RefSeq" id="WP_116757962.1">
    <property type="nucleotide sequence ID" value="NZ_JBHUEX010000003.1"/>
</dbReference>
<protein>
    <submittedName>
        <fullName evidence="11">Cation transporter</fullName>
    </submittedName>
</protein>
<dbReference type="PANTHER" id="PTHR11562">
    <property type="entry name" value="CATION EFFLUX PROTEIN/ ZINC TRANSPORTER"/>
    <property type="match status" value="1"/>
</dbReference>
<dbReference type="Proteomes" id="UP000244893">
    <property type="component" value="Unassembled WGS sequence"/>
</dbReference>
<sequence>MGHDHGSTDTGRPNRTRLAIALSLTSTVLIVEVIGAIVTGSLALLVDAAHMLTDAGGLVIALTAATLMLRPPTSKRTWGYRRLEVLAALAQSAVLLAVGVYAFVEGFKRLFEPPDLPSGELLIFGIVGLVANVVSILVLSAGRNSNLNLKAAFLEVTNDALGSVAVIVSALVIMWTGWGQADAVAGMLISALIVPRTILLLRESSAVLLETTPKDLDLDEVKRHMLQMPGVIAVHDLHASLIGTGLPILSAHVTVDDDRFRDGSAPDLVRRLQECVAQDFDVKIEHSTFQLEPLSHREAEHTGHD</sequence>
<evidence type="ECO:0000313" key="12">
    <source>
        <dbReference type="Proteomes" id="UP000244893"/>
    </source>
</evidence>
<dbReference type="AlphaFoldDB" id="A0A2V1HKN4"/>
<evidence type="ECO:0000259" key="10">
    <source>
        <dbReference type="Pfam" id="PF16916"/>
    </source>
</evidence>
<evidence type="ECO:0000256" key="5">
    <source>
        <dbReference type="ARBA" id="ARBA00022989"/>
    </source>
</evidence>
<dbReference type="InterPro" id="IPR027470">
    <property type="entry name" value="Cation_efflux_CTD"/>
</dbReference>
<dbReference type="GO" id="GO:0005385">
    <property type="term" value="F:zinc ion transmembrane transporter activity"/>
    <property type="evidence" value="ECO:0007669"/>
    <property type="project" value="TreeGrafter"/>
</dbReference>
<evidence type="ECO:0000256" key="8">
    <source>
        <dbReference type="SAM" id="Phobius"/>
    </source>
</evidence>
<keyword evidence="12" id="KW-1185">Reference proteome</keyword>
<feature type="transmembrane region" description="Helical" evidence="8">
    <location>
        <begin position="20"/>
        <end position="45"/>
    </location>
</feature>
<dbReference type="InterPro" id="IPR002524">
    <property type="entry name" value="Cation_efflux"/>
</dbReference>
<keyword evidence="3" id="KW-0813">Transport</keyword>
<dbReference type="InterPro" id="IPR058533">
    <property type="entry name" value="Cation_efflux_TM"/>
</dbReference>
<dbReference type="PANTHER" id="PTHR11562:SF17">
    <property type="entry name" value="RE54080P-RELATED"/>
    <property type="match status" value="1"/>
</dbReference>
<dbReference type="SUPFAM" id="SSF161111">
    <property type="entry name" value="Cation efflux protein transmembrane domain-like"/>
    <property type="match status" value="1"/>
</dbReference>
<evidence type="ECO:0000256" key="7">
    <source>
        <dbReference type="ARBA" id="ARBA00023136"/>
    </source>
</evidence>
<dbReference type="GO" id="GO:0005886">
    <property type="term" value="C:plasma membrane"/>
    <property type="evidence" value="ECO:0007669"/>
    <property type="project" value="TreeGrafter"/>
</dbReference>
<evidence type="ECO:0000256" key="1">
    <source>
        <dbReference type="ARBA" id="ARBA00004141"/>
    </source>
</evidence>
<evidence type="ECO:0000256" key="6">
    <source>
        <dbReference type="ARBA" id="ARBA00023065"/>
    </source>
</evidence>
<proteinExistence type="inferred from homology"/>
<keyword evidence="4 8" id="KW-0812">Transmembrane</keyword>
<dbReference type="InterPro" id="IPR036837">
    <property type="entry name" value="Cation_efflux_CTD_sf"/>
</dbReference>
<dbReference type="NCBIfam" id="TIGR01297">
    <property type="entry name" value="CDF"/>
    <property type="match status" value="1"/>
</dbReference>
<evidence type="ECO:0000256" key="4">
    <source>
        <dbReference type="ARBA" id="ARBA00022692"/>
    </source>
</evidence>
<evidence type="ECO:0000313" key="11">
    <source>
        <dbReference type="EMBL" id="PVZ93196.1"/>
    </source>
</evidence>
<gene>
    <name evidence="11" type="ORF">DDQ50_16875</name>
</gene>
<comment type="caution">
    <text evidence="11">The sequence shown here is derived from an EMBL/GenBank/DDBJ whole genome shotgun (WGS) entry which is preliminary data.</text>
</comment>
<evidence type="ECO:0000259" key="9">
    <source>
        <dbReference type="Pfam" id="PF01545"/>
    </source>
</evidence>
<dbReference type="OrthoDB" id="9809646at2"/>
<feature type="domain" description="Cation efflux protein transmembrane" evidence="9">
    <location>
        <begin position="19"/>
        <end position="209"/>
    </location>
</feature>
<evidence type="ECO:0000256" key="2">
    <source>
        <dbReference type="ARBA" id="ARBA00008873"/>
    </source>
</evidence>
<feature type="domain" description="Cation efflux protein cytoplasmic" evidence="10">
    <location>
        <begin position="213"/>
        <end position="293"/>
    </location>
</feature>
<dbReference type="EMBL" id="QEOP01000006">
    <property type="protein sequence ID" value="PVZ93196.1"/>
    <property type="molecule type" value="Genomic_DNA"/>
</dbReference>
<dbReference type="Pfam" id="PF16916">
    <property type="entry name" value="ZT_dimer"/>
    <property type="match status" value="1"/>
</dbReference>
<feature type="transmembrane region" description="Helical" evidence="8">
    <location>
        <begin position="51"/>
        <end position="71"/>
    </location>
</feature>
<dbReference type="InterPro" id="IPR027469">
    <property type="entry name" value="Cation_efflux_TMD_sf"/>
</dbReference>
<comment type="similarity">
    <text evidence="2">Belongs to the cation diffusion facilitator (CDF) transporter (TC 2.A.4) family. SLC30A subfamily.</text>
</comment>
<accession>A0A2V1HKN4</accession>
<keyword evidence="6" id="KW-0406">Ion transport</keyword>
<keyword evidence="7 8" id="KW-0472">Membrane</keyword>
<feature type="transmembrane region" description="Helical" evidence="8">
    <location>
        <begin position="83"/>
        <end position="104"/>
    </location>
</feature>
<reference evidence="11 12" key="1">
    <citation type="submission" date="2018-05" db="EMBL/GenBank/DDBJ databases">
        <title>Amnibacterium sp. M8JJ-5, whole genome shotgun sequence.</title>
        <authorList>
            <person name="Tuo L."/>
        </authorList>
    </citation>
    <scope>NUCLEOTIDE SEQUENCE [LARGE SCALE GENOMIC DNA]</scope>
    <source>
        <strain evidence="11 12">M8JJ-5</strain>
    </source>
</reference>
<dbReference type="InterPro" id="IPR050681">
    <property type="entry name" value="CDF/SLC30A"/>
</dbReference>
<evidence type="ECO:0000256" key="3">
    <source>
        <dbReference type="ARBA" id="ARBA00022448"/>
    </source>
</evidence>
<feature type="transmembrane region" description="Helical" evidence="8">
    <location>
        <begin position="116"/>
        <end position="139"/>
    </location>
</feature>
<organism evidence="11 12">
    <name type="scientific">Amnibacterium flavum</name>
    <dbReference type="NCBI Taxonomy" id="2173173"/>
    <lineage>
        <taxon>Bacteria</taxon>
        <taxon>Bacillati</taxon>
        <taxon>Actinomycetota</taxon>
        <taxon>Actinomycetes</taxon>
        <taxon>Micrococcales</taxon>
        <taxon>Microbacteriaceae</taxon>
        <taxon>Amnibacterium</taxon>
    </lineage>
</organism>